<feature type="compositionally biased region" description="Low complexity" evidence="1">
    <location>
        <begin position="86"/>
        <end position="95"/>
    </location>
</feature>
<keyword evidence="3" id="KW-1185">Reference proteome</keyword>
<accession>A0ABR4GBJ4</accession>
<dbReference type="EMBL" id="JBFTWV010000027">
    <property type="protein sequence ID" value="KAL2796400.1"/>
    <property type="molecule type" value="Genomic_DNA"/>
</dbReference>
<comment type="caution">
    <text evidence="2">The sequence shown here is derived from an EMBL/GenBank/DDBJ whole genome shotgun (WGS) entry which is preliminary data.</text>
</comment>
<evidence type="ECO:0000313" key="3">
    <source>
        <dbReference type="Proteomes" id="UP001610563"/>
    </source>
</evidence>
<feature type="region of interest" description="Disordered" evidence="1">
    <location>
        <begin position="143"/>
        <end position="163"/>
    </location>
</feature>
<feature type="region of interest" description="Disordered" evidence="1">
    <location>
        <begin position="248"/>
        <end position="297"/>
    </location>
</feature>
<gene>
    <name evidence="2" type="ORF">BJX66DRAFT_300127</name>
</gene>
<organism evidence="2 3">
    <name type="scientific">Aspergillus keveii</name>
    <dbReference type="NCBI Taxonomy" id="714993"/>
    <lineage>
        <taxon>Eukaryota</taxon>
        <taxon>Fungi</taxon>
        <taxon>Dikarya</taxon>
        <taxon>Ascomycota</taxon>
        <taxon>Pezizomycotina</taxon>
        <taxon>Eurotiomycetes</taxon>
        <taxon>Eurotiomycetidae</taxon>
        <taxon>Eurotiales</taxon>
        <taxon>Aspergillaceae</taxon>
        <taxon>Aspergillus</taxon>
        <taxon>Aspergillus subgen. Nidulantes</taxon>
    </lineage>
</organism>
<name>A0ABR4GBJ4_9EURO</name>
<sequence length="314" mass="34910">MVAGQMDALGAFSYLVDSLPTWLTKLSDVTEHTTAKHAEFAEAFKKHSSTPMRIRRRRNSSVCSIHTDSVRSGGQRRKRGGDDGDASSLDSTTDGPAVISTRHNLIIHYDGYTQKSLEELVRNIGTARNNLRKGKMSQLPLTAGSRSATRNFHARNPPMIDPNAAPEDQLMASVRISRSRAQPPPPTQRQPPFEMADKHLELAHSFCETAAYHFLRAGACASELNSVKERFTVLLKLATDEVQQLEKQRKDELAEEEAETAPEAAEPQVKLQPRPSSQSLKRPASNEGTIEVDDDQESVESIDLTAFRVNRLRR</sequence>
<feature type="region of interest" description="Disordered" evidence="1">
    <location>
        <begin position="47"/>
        <end position="96"/>
    </location>
</feature>
<evidence type="ECO:0000313" key="2">
    <source>
        <dbReference type="EMBL" id="KAL2796400.1"/>
    </source>
</evidence>
<evidence type="ECO:0000256" key="1">
    <source>
        <dbReference type="SAM" id="MobiDB-lite"/>
    </source>
</evidence>
<protein>
    <submittedName>
        <fullName evidence="2">Uncharacterized protein</fullName>
    </submittedName>
</protein>
<reference evidence="2 3" key="1">
    <citation type="submission" date="2024-07" db="EMBL/GenBank/DDBJ databases">
        <title>Section-level genome sequencing and comparative genomics of Aspergillus sections Usti and Cavernicolus.</title>
        <authorList>
            <consortium name="Lawrence Berkeley National Laboratory"/>
            <person name="Nybo J.L."/>
            <person name="Vesth T.C."/>
            <person name="Theobald S."/>
            <person name="Frisvad J.C."/>
            <person name="Larsen T.O."/>
            <person name="Kjaerboelling I."/>
            <person name="Rothschild-Mancinelli K."/>
            <person name="Lyhne E.K."/>
            <person name="Kogle M.E."/>
            <person name="Barry K."/>
            <person name="Clum A."/>
            <person name="Na H."/>
            <person name="Ledsgaard L."/>
            <person name="Lin J."/>
            <person name="Lipzen A."/>
            <person name="Kuo A."/>
            <person name="Riley R."/>
            <person name="Mondo S."/>
            <person name="Labutti K."/>
            <person name="Haridas S."/>
            <person name="Pangalinan J."/>
            <person name="Salamov A.A."/>
            <person name="Simmons B.A."/>
            <person name="Magnuson J.K."/>
            <person name="Chen J."/>
            <person name="Drula E."/>
            <person name="Henrissat B."/>
            <person name="Wiebenga A."/>
            <person name="Lubbers R.J."/>
            <person name="Gomes A.C."/>
            <person name="Makela M.R."/>
            <person name="Stajich J."/>
            <person name="Grigoriev I.V."/>
            <person name="Mortensen U.H."/>
            <person name="De Vries R.P."/>
            <person name="Baker S.E."/>
            <person name="Andersen M.R."/>
        </authorList>
    </citation>
    <scope>NUCLEOTIDE SEQUENCE [LARGE SCALE GENOMIC DNA]</scope>
    <source>
        <strain evidence="2 3">CBS 209.92</strain>
    </source>
</reference>
<proteinExistence type="predicted"/>
<dbReference type="Proteomes" id="UP001610563">
    <property type="component" value="Unassembled WGS sequence"/>
</dbReference>